<organismHost>
    <name type="scientific">Micromonas pusilla</name>
    <name type="common">Picoplanktonic green alga</name>
    <name type="synonym">Chromulina pusilla</name>
    <dbReference type="NCBI Taxonomy" id="38833"/>
</organismHost>
<evidence type="ECO:0000313" key="3">
    <source>
        <dbReference type="Proteomes" id="UP000232710"/>
    </source>
</evidence>
<proteinExistence type="predicted"/>
<feature type="region of interest" description="Disordered" evidence="1">
    <location>
        <begin position="41"/>
        <end position="65"/>
    </location>
</feature>
<gene>
    <name evidence="2" type="ORF">MPXG_00112</name>
</gene>
<evidence type="ECO:0000313" key="2">
    <source>
        <dbReference type="EMBL" id="AET84910.1"/>
    </source>
</evidence>
<reference evidence="2 3" key="1">
    <citation type="submission" date="2010-12" db="EMBL/GenBank/DDBJ databases">
        <title>The Genome Sequence of Micromonas pusilla virus SP1.</title>
        <authorList>
            <consortium name="The Broad Institute Genome Sequencing Platform"/>
            <person name="Henn M.R."/>
            <person name="Suttle C."/>
            <person name="Winget D."/>
            <person name="Chan A."/>
            <person name="Levin J."/>
            <person name="Malboeuf C."/>
            <person name="Casali M."/>
            <person name="Russ C."/>
            <person name="Lennon N."/>
            <person name="Chapman S.B."/>
            <person name="Erlich R."/>
            <person name="Young S.K."/>
            <person name="Yandava C."/>
            <person name="Zeng Q."/>
            <person name="Alvarado L."/>
            <person name="Anderson S."/>
            <person name="Berlin A."/>
            <person name="Chen Z."/>
            <person name="Freedman E."/>
            <person name="Gellesch M."/>
            <person name="Goldberg J."/>
            <person name="Green L."/>
            <person name="Griggs A."/>
            <person name="Gujja S."/>
            <person name="Heilman E.R."/>
            <person name="Heiman D."/>
            <person name="Hollinger A."/>
            <person name="Howarth C."/>
            <person name="Larson L."/>
            <person name="Mehta T."/>
            <person name="Pearson M."/>
            <person name="Roberts A."/>
            <person name="Ryan E."/>
            <person name="Saif S."/>
            <person name="Shea T."/>
            <person name="Shenoy N."/>
            <person name="Sisk P."/>
            <person name="Stolte C."/>
            <person name="Sykes S."/>
            <person name="White J."/>
            <person name="Haas B."/>
            <person name="Nusbaum C."/>
            <person name="Birren B."/>
        </authorList>
    </citation>
    <scope>NUCLEOTIDE SEQUENCE [LARGE SCALE GENOMIC DNA]</scope>
    <source>
        <strain evidence="2 3">SP1</strain>
    </source>
</reference>
<evidence type="ECO:0000256" key="1">
    <source>
        <dbReference type="SAM" id="MobiDB-lite"/>
    </source>
</evidence>
<sequence>MKNKTKIQTLWVALVVLIAAVAYLWKNPRVVTKRVSNPAPPPPMIRVPPRQTFEQRREPEFRGPPIKEYKPGRMQQMGLLTGPGDETLPLYGKEVRGRRDRYHYYTTTGGENLYPVPVSHNARDCMDDIGCQELYGNESVSVTGKTGSFGVNMYRTDNFF</sequence>
<organism evidence="2 3">
    <name type="scientific">Micromonas pusilla virus SP1</name>
    <name type="common">MpV-SP1</name>
    <dbReference type="NCBI Taxonomy" id="373996"/>
    <lineage>
        <taxon>Viruses</taxon>
        <taxon>Varidnaviria</taxon>
        <taxon>Bamfordvirae</taxon>
        <taxon>Nucleocytoviricota</taxon>
        <taxon>Megaviricetes</taxon>
        <taxon>Algavirales</taxon>
        <taxon>Phycodnaviridae</taxon>
        <taxon>Prasinovirus</taxon>
        <taxon>Prasinovirus micromonas</taxon>
    </lineage>
</organism>
<dbReference type="EMBL" id="JF974320">
    <property type="protein sequence ID" value="AET84910.1"/>
    <property type="molecule type" value="Genomic_DNA"/>
</dbReference>
<dbReference type="InterPro" id="IPR043929">
    <property type="entry name" value="DUF5755"/>
</dbReference>
<accession>G9E683</accession>
<dbReference type="Pfam" id="PF19059">
    <property type="entry name" value="DUF5755"/>
    <property type="match status" value="1"/>
</dbReference>
<name>G9E683_MPSP1</name>
<dbReference type="Proteomes" id="UP000232710">
    <property type="component" value="Segment"/>
</dbReference>
<feature type="compositionally biased region" description="Basic and acidic residues" evidence="1">
    <location>
        <begin position="53"/>
        <end position="65"/>
    </location>
</feature>
<keyword evidence="3" id="KW-1185">Reference proteome</keyword>
<protein>
    <submittedName>
        <fullName evidence="2">Uncharacterized protein</fullName>
    </submittedName>
</protein>